<dbReference type="PANTHER" id="PTHR30386:SF28">
    <property type="entry name" value="EXPORTED PROTEIN"/>
    <property type="match status" value="1"/>
</dbReference>
<protein>
    <submittedName>
        <fullName evidence="2">NHLP bacteriocin system secretion protein</fullName>
    </submittedName>
</protein>
<evidence type="ECO:0000313" key="3">
    <source>
        <dbReference type="Proteomes" id="UP001595976"/>
    </source>
</evidence>
<proteinExistence type="predicted"/>
<dbReference type="Proteomes" id="UP001595976">
    <property type="component" value="Unassembled WGS sequence"/>
</dbReference>
<gene>
    <name evidence="2" type="ORF">ACFPK2_11390</name>
</gene>
<dbReference type="NCBIfam" id="TIGR03794">
    <property type="entry name" value="NHLM_micro_HlyD"/>
    <property type="match status" value="1"/>
</dbReference>
<name>A0ABW0F3N7_9HYPH</name>
<dbReference type="Gene3D" id="2.40.50.100">
    <property type="match status" value="1"/>
</dbReference>
<keyword evidence="1" id="KW-1133">Transmembrane helix</keyword>
<dbReference type="EMBL" id="JBHSLI010000004">
    <property type="protein sequence ID" value="MFC5293591.1"/>
    <property type="molecule type" value="Genomic_DNA"/>
</dbReference>
<dbReference type="PANTHER" id="PTHR30386">
    <property type="entry name" value="MEMBRANE FUSION SUBUNIT OF EMRAB-TOLC MULTIDRUG EFFLUX PUMP"/>
    <property type="match status" value="1"/>
</dbReference>
<accession>A0ABW0F3N7</accession>
<keyword evidence="1" id="KW-0472">Membrane</keyword>
<comment type="caution">
    <text evidence="2">The sequence shown here is derived from an EMBL/GenBank/DDBJ whole genome shotgun (WGS) entry which is preliminary data.</text>
</comment>
<dbReference type="RefSeq" id="WP_158443992.1">
    <property type="nucleotide sequence ID" value="NZ_JAOAOS010000004.1"/>
</dbReference>
<dbReference type="InterPro" id="IPR022275">
    <property type="entry name" value="NHPM_bacteriocin_SS_HylD"/>
</dbReference>
<keyword evidence="3" id="KW-1185">Reference proteome</keyword>
<keyword evidence="1" id="KW-0812">Transmembrane</keyword>
<reference evidence="3" key="1">
    <citation type="journal article" date="2019" name="Int. J. Syst. Evol. Microbiol.">
        <title>The Global Catalogue of Microorganisms (GCM) 10K type strain sequencing project: providing services to taxonomists for standard genome sequencing and annotation.</title>
        <authorList>
            <consortium name="The Broad Institute Genomics Platform"/>
            <consortium name="The Broad Institute Genome Sequencing Center for Infectious Disease"/>
            <person name="Wu L."/>
            <person name="Ma J."/>
        </authorList>
    </citation>
    <scope>NUCLEOTIDE SEQUENCE [LARGE SCALE GENOMIC DNA]</scope>
    <source>
        <strain evidence="3">CGMCC 1.15643</strain>
    </source>
</reference>
<evidence type="ECO:0000256" key="1">
    <source>
        <dbReference type="SAM" id="Phobius"/>
    </source>
</evidence>
<evidence type="ECO:0000313" key="2">
    <source>
        <dbReference type="EMBL" id="MFC5293591.1"/>
    </source>
</evidence>
<organism evidence="2 3">
    <name type="scientific">Bosea minatitlanensis</name>
    <dbReference type="NCBI Taxonomy" id="128782"/>
    <lineage>
        <taxon>Bacteria</taxon>
        <taxon>Pseudomonadati</taxon>
        <taxon>Pseudomonadota</taxon>
        <taxon>Alphaproteobacteria</taxon>
        <taxon>Hyphomicrobiales</taxon>
        <taxon>Boseaceae</taxon>
        <taxon>Bosea</taxon>
    </lineage>
</organism>
<dbReference type="InterPro" id="IPR050739">
    <property type="entry name" value="MFP"/>
</dbReference>
<sequence>MTAALYRKEALDNLAGPDRLDEMVRVTSPQGWAALGTALLIVTGCLGWSIFGSYRTTVSGQGLLVPAGGAFVSVYAPKAGWLDSYRQRGDKVKKGDLIARLSAPEDAARLADVDSRVTQLTEQRAALAAQIEDRIRKETIAAQRKREALQETIDLGESRVEALNTLLGQREGLLSKGLMPSDRIIETRERLFAARESISRARTELLSLDASLQTLRHQTDQERAALDRQLRDAEGQRAQTHLSENLATTIVARSDGTITTNEAGDHALVSAGQKLMVIEQGGPRLDALLYVPADSGKEVKLGMEVRLSPSTAKKEEYGSLIGTVIQVDDSPENEAALAQRLGNPDLARLFTRAGPPLQLVVRINPGSDGPDSYAWTSKRGEQVELASTTLLEGQVTVKSGRPISLFIPALRRFVGL</sequence>
<feature type="transmembrane region" description="Helical" evidence="1">
    <location>
        <begin position="32"/>
        <end position="51"/>
    </location>
</feature>